<dbReference type="OrthoDB" id="7474994at2"/>
<evidence type="ECO:0000313" key="1">
    <source>
        <dbReference type="EMBL" id="KHK90375.1"/>
    </source>
</evidence>
<gene>
    <name evidence="1" type="ORF">LK12_17435</name>
</gene>
<dbReference type="EMBL" id="JTDI01000005">
    <property type="protein sequence ID" value="KHK90375.1"/>
    <property type="molecule type" value="Genomic_DNA"/>
</dbReference>
<name>A0A0B1ZM65_9SPHN</name>
<proteinExistence type="predicted"/>
<reference evidence="1 2" key="1">
    <citation type="submission" date="2014-10" db="EMBL/GenBank/DDBJ databases">
        <title>Genome sequence of Novosphingobium malaysiense MUSC 273(T).</title>
        <authorList>
            <person name="Lee L.-H."/>
        </authorList>
    </citation>
    <scope>NUCLEOTIDE SEQUENCE [LARGE SCALE GENOMIC DNA]</scope>
    <source>
        <strain evidence="1 2">MUSC 273</strain>
    </source>
</reference>
<accession>A0A0B1ZM65</accession>
<comment type="caution">
    <text evidence="1">The sequence shown here is derived from an EMBL/GenBank/DDBJ whole genome shotgun (WGS) entry which is preliminary data.</text>
</comment>
<dbReference type="Proteomes" id="UP000031057">
    <property type="component" value="Unassembled WGS sequence"/>
</dbReference>
<dbReference type="RefSeq" id="WP_039286635.1">
    <property type="nucleotide sequence ID" value="NZ_JTDI01000005.1"/>
</dbReference>
<keyword evidence="2" id="KW-1185">Reference proteome</keyword>
<protein>
    <submittedName>
        <fullName evidence="1">Uncharacterized protein</fullName>
    </submittedName>
</protein>
<sequence>MDSETLRTVADLARKRAARECSGMHGDGMMRLGAARALTQLAVDLEVSAAELERTTGSRRKRN</sequence>
<dbReference type="AlphaFoldDB" id="A0A0B1ZM65"/>
<evidence type="ECO:0000313" key="2">
    <source>
        <dbReference type="Proteomes" id="UP000031057"/>
    </source>
</evidence>
<organism evidence="1 2">
    <name type="scientific">Novosphingobium malaysiense</name>
    <dbReference type="NCBI Taxonomy" id="1348853"/>
    <lineage>
        <taxon>Bacteria</taxon>
        <taxon>Pseudomonadati</taxon>
        <taxon>Pseudomonadota</taxon>
        <taxon>Alphaproteobacteria</taxon>
        <taxon>Sphingomonadales</taxon>
        <taxon>Sphingomonadaceae</taxon>
        <taxon>Novosphingobium</taxon>
    </lineage>
</organism>